<name>F3ZWF5_MAHA5</name>
<dbReference type="Proteomes" id="UP000008457">
    <property type="component" value="Chromosome"/>
</dbReference>
<dbReference type="RefSeq" id="WP_013779824.1">
    <property type="nucleotide sequence ID" value="NC_015520.1"/>
</dbReference>
<dbReference type="AlphaFoldDB" id="F3ZWF5"/>
<protein>
    <submittedName>
        <fullName evidence="3">Glutamine--fructose-6-phosphate transaminase (Isomerizing)</fullName>
        <ecNumber evidence="3">2.6.1.16</ecNumber>
    </submittedName>
</protein>
<dbReference type="OrthoDB" id="9779207at2"/>
<dbReference type="InterPro" id="IPR035490">
    <property type="entry name" value="GlmS/FrlB_SIS"/>
</dbReference>
<dbReference type="HOGENOM" id="CLU_012520_2_0_9"/>
<feature type="domain" description="SIS" evidence="2">
    <location>
        <begin position="197"/>
        <end position="342"/>
    </location>
</feature>
<dbReference type="InterPro" id="IPR001347">
    <property type="entry name" value="SIS_dom"/>
</dbReference>
<dbReference type="GO" id="GO:1901135">
    <property type="term" value="P:carbohydrate derivative metabolic process"/>
    <property type="evidence" value="ECO:0007669"/>
    <property type="project" value="InterPro"/>
</dbReference>
<dbReference type="eggNOG" id="COG2222">
    <property type="taxonomic scope" value="Bacteria"/>
</dbReference>
<keyword evidence="3" id="KW-0032">Aminotransferase</keyword>
<dbReference type="GO" id="GO:0004360">
    <property type="term" value="F:glutamine-fructose-6-phosphate transaminase (isomerizing) activity"/>
    <property type="evidence" value="ECO:0007669"/>
    <property type="project" value="UniProtKB-EC"/>
</dbReference>
<keyword evidence="1" id="KW-0677">Repeat</keyword>
<dbReference type="CDD" id="cd05008">
    <property type="entry name" value="SIS_GlmS_GlmD_1"/>
    <property type="match status" value="1"/>
</dbReference>
<sequence length="351" mass="38686">MQKGQKTLDEISRQPFIFDAVWNDRDDIASVFSGILKEYAPDEIIITGCGTSYYLSQAATPVLAHFLRMPVKAVPSSELFLFTNTYLHGQRVLLIAVSRSGQTTETVKAVRVLKEQPNVFALAISCCADSDLCYVADRYIISREAKEQSVVMTGSFSSMLYILMLAAFSAAKENDLLKEASRLASEAERLLPDMNDLAQTIMSSRSLSHFVYLGSGPNYGLSQEAMLKVKEMAIVTSEGYHAMEFRHGPKSIVNPNMLISMFMSDDAIEYEANLLEEIKGLGGVTLAICDGAGERVRPAADYVMDIACGMSQWVRLPIYIIQAQLLAFYLATSVKGIDPDSPPNLSQVVRL</sequence>
<evidence type="ECO:0000313" key="4">
    <source>
        <dbReference type="Proteomes" id="UP000008457"/>
    </source>
</evidence>
<feature type="domain" description="SIS" evidence="2">
    <location>
        <begin position="28"/>
        <end position="176"/>
    </location>
</feature>
<dbReference type="EMBL" id="CP002360">
    <property type="protein sequence ID" value="AEE95390.1"/>
    <property type="molecule type" value="Genomic_DNA"/>
</dbReference>
<evidence type="ECO:0000256" key="1">
    <source>
        <dbReference type="ARBA" id="ARBA00022737"/>
    </source>
</evidence>
<dbReference type="KEGG" id="mas:Mahau_0167"/>
<dbReference type="PANTHER" id="PTHR10937">
    <property type="entry name" value="GLUCOSAMINE--FRUCTOSE-6-PHOSPHATE AMINOTRANSFERASE, ISOMERIZING"/>
    <property type="match status" value="1"/>
</dbReference>
<evidence type="ECO:0000259" key="2">
    <source>
        <dbReference type="PROSITE" id="PS51464"/>
    </source>
</evidence>
<dbReference type="Gene3D" id="3.40.50.10490">
    <property type="entry name" value="Glucose-6-phosphate isomerase like protein, domain 1"/>
    <property type="match status" value="2"/>
</dbReference>
<keyword evidence="3" id="KW-0808">Transferase</keyword>
<dbReference type="STRING" id="697281.Mahau_0167"/>
<dbReference type="GO" id="GO:0097367">
    <property type="term" value="F:carbohydrate derivative binding"/>
    <property type="evidence" value="ECO:0007669"/>
    <property type="project" value="InterPro"/>
</dbReference>
<dbReference type="EC" id="2.6.1.16" evidence="3"/>
<dbReference type="InterPro" id="IPR046348">
    <property type="entry name" value="SIS_dom_sf"/>
</dbReference>
<dbReference type="Pfam" id="PF01380">
    <property type="entry name" value="SIS"/>
    <property type="match status" value="2"/>
</dbReference>
<organism evidence="3 4">
    <name type="scientific">Mahella australiensis (strain DSM 15567 / CIP 107919 / 50-1 BON)</name>
    <dbReference type="NCBI Taxonomy" id="697281"/>
    <lineage>
        <taxon>Bacteria</taxon>
        <taxon>Bacillati</taxon>
        <taxon>Bacillota</taxon>
        <taxon>Clostridia</taxon>
        <taxon>Thermoanaerobacterales</taxon>
        <taxon>Thermoanaerobacterales Family IV. Incertae Sedis</taxon>
        <taxon>Mahella</taxon>
    </lineage>
</organism>
<dbReference type="CDD" id="cd05009">
    <property type="entry name" value="SIS_GlmS_GlmD_2"/>
    <property type="match status" value="1"/>
</dbReference>
<proteinExistence type="predicted"/>
<dbReference type="PANTHER" id="PTHR10937:SF4">
    <property type="entry name" value="GLUCOSAMINE-6-PHOSPHATE DEAMINASE"/>
    <property type="match status" value="1"/>
</dbReference>
<reference evidence="3 4" key="2">
    <citation type="journal article" date="2011" name="Stand. Genomic Sci.">
        <title>Complete genome sequence of Mahella australiensis type strain (50-1 BON).</title>
        <authorList>
            <person name="Sikorski J."/>
            <person name="Teshima H."/>
            <person name="Nolan M."/>
            <person name="Lucas S."/>
            <person name="Hammon N."/>
            <person name="Deshpande S."/>
            <person name="Cheng J.F."/>
            <person name="Pitluck S."/>
            <person name="Liolios K."/>
            <person name="Pagani I."/>
            <person name="Ivanova N."/>
            <person name="Huntemann M."/>
            <person name="Mavromatis K."/>
            <person name="Ovchinikova G."/>
            <person name="Pati A."/>
            <person name="Tapia R."/>
            <person name="Han C."/>
            <person name="Goodwin L."/>
            <person name="Chen A."/>
            <person name="Palaniappan K."/>
            <person name="Land M."/>
            <person name="Hauser L."/>
            <person name="Ngatchou-Djao O.D."/>
            <person name="Rohde M."/>
            <person name="Pukall R."/>
            <person name="Spring S."/>
            <person name="Abt B."/>
            <person name="Goker M."/>
            <person name="Detter J.C."/>
            <person name="Woyke T."/>
            <person name="Bristow J."/>
            <person name="Markowitz V."/>
            <person name="Hugenholtz P."/>
            <person name="Eisen J.A."/>
            <person name="Kyrpides N.C."/>
            <person name="Klenk H.P."/>
            <person name="Lapidus A."/>
        </authorList>
    </citation>
    <scope>NUCLEOTIDE SEQUENCE [LARGE SCALE GENOMIC DNA]</scope>
    <source>
        <strain evidence="4">DSM 15567 / CIP 107919 / 50-1 BON</strain>
    </source>
</reference>
<evidence type="ECO:0000313" key="3">
    <source>
        <dbReference type="EMBL" id="AEE95390.1"/>
    </source>
</evidence>
<gene>
    <name evidence="3" type="ordered locus">Mahau_0167</name>
</gene>
<dbReference type="SUPFAM" id="SSF53697">
    <property type="entry name" value="SIS domain"/>
    <property type="match status" value="1"/>
</dbReference>
<reference evidence="4" key="1">
    <citation type="submission" date="2010-11" db="EMBL/GenBank/DDBJ databases">
        <title>The complete genome of Mahella australiensis DSM 15567.</title>
        <authorList>
            <consortium name="US DOE Joint Genome Institute (JGI-PGF)"/>
            <person name="Lucas S."/>
            <person name="Copeland A."/>
            <person name="Lapidus A."/>
            <person name="Bruce D."/>
            <person name="Goodwin L."/>
            <person name="Pitluck S."/>
            <person name="Kyrpides N."/>
            <person name="Mavromatis K."/>
            <person name="Pagani I."/>
            <person name="Ivanova N."/>
            <person name="Teshima H."/>
            <person name="Brettin T."/>
            <person name="Detter J.C."/>
            <person name="Han C."/>
            <person name="Tapia R."/>
            <person name="Land M."/>
            <person name="Hauser L."/>
            <person name="Markowitz V."/>
            <person name="Cheng J.-F."/>
            <person name="Hugenholtz P."/>
            <person name="Woyke T."/>
            <person name="Wu D."/>
            <person name="Spring S."/>
            <person name="Pukall R."/>
            <person name="Steenblock K."/>
            <person name="Schneider S."/>
            <person name="Klenk H.-P."/>
            <person name="Eisen J.A."/>
        </authorList>
    </citation>
    <scope>NUCLEOTIDE SEQUENCE [LARGE SCALE GENOMIC DNA]</scope>
    <source>
        <strain evidence="4">DSM 15567 / CIP 107919 / 50-1 BON</strain>
    </source>
</reference>
<dbReference type="InterPro" id="IPR035466">
    <property type="entry name" value="GlmS/AgaS_SIS"/>
</dbReference>
<keyword evidence="4" id="KW-1185">Reference proteome</keyword>
<accession>F3ZWF5</accession>
<dbReference type="PROSITE" id="PS51464">
    <property type="entry name" value="SIS"/>
    <property type="match status" value="2"/>
</dbReference>